<dbReference type="InterPro" id="IPR029058">
    <property type="entry name" value="AB_hydrolase_fold"/>
</dbReference>
<dbReference type="PANTHER" id="PTHR43037">
    <property type="entry name" value="UNNAMED PRODUCT-RELATED"/>
    <property type="match status" value="1"/>
</dbReference>
<evidence type="ECO:0000256" key="1">
    <source>
        <dbReference type="ARBA" id="ARBA00022729"/>
    </source>
</evidence>
<dbReference type="RefSeq" id="WP_263545144.1">
    <property type="nucleotide sequence ID" value="NZ_JAOVZO020000018.1"/>
</dbReference>
<feature type="compositionally biased region" description="Basic and acidic residues" evidence="3">
    <location>
        <begin position="67"/>
        <end position="77"/>
    </location>
</feature>
<dbReference type="Proteomes" id="UP001139971">
    <property type="component" value="Unassembled WGS sequence"/>
</dbReference>
<evidence type="ECO:0000313" key="4">
    <source>
        <dbReference type="EMBL" id="MDC8014398.1"/>
    </source>
</evidence>
<evidence type="ECO:0000313" key="5">
    <source>
        <dbReference type="Proteomes" id="UP001139971"/>
    </source>
</evidence>
<dbReference type="EMBL" id="JAOVZO020000018">
    <property type="protein sequence ID" value="MDC8014398.1"/>
    <property type="molecule type" value="Genomic_DNA"/>
</dbReference>
<protein>
    <submittedName>
        <fullName evidence="4">PHB depolymerase family esterase</fullName>
    </submittedName>
</protein>
<dbReference type="InterPro" id="IPR050955">
    <property type="entry name" value="Plant_Biomass_Hydrol_Est"/>
</dbReference>
<keyword evidence="2" id="KW-0378">Hydrolase</keyword>
<dbReference type="PANTHER" id="PTHR43037:SF1">
    <property type="entry name" value="BLL1128 PROTEIN"/>
    <property type="match status" value="1"/>
</dbReference>
<dbReference type="Pfam" id="PF10503">
    <property type="entry name" value="Esterase_PHB"/>
    <property type="match status" value="1"/>
</dbReference>
<dbReference type="SUPFAM" id="SSF53474">
    <property type="entry name" value="alpha/beta-Hydrolases"/>
    <property type="match status" value="2"/>
</dbReference>
<reference evidence="4" key="1">
    <citation type="submission" date="2023-02" db="EMBL/GenBank/DDBJ databases">
        <title>Tahibacter soli sp. nov. isolated from soil.</title>
        <authorList>
            <person name="Baek J.H."/>
            <person name="Lee J.K."/>
            <person name="Choi D.G."/>
            <person name="Jeon C.O."/>
        </authorList>
    </citation>
    <scope>NUCLEOTIDE SEQUENCE</scope>
    <source>
        <strain evidence="4">BL</strain>
    </source>
</reference>
<keyword evidence="5" id="KW-1185">Reference proteome</keyword>
<dbReference type="GO" id="GO:0005576">
    <property type="term" value="C:extracellular region"/>
    <property type="evidence" value="ECO:0007669"/>
    <property type="project" value="InterPro"/>
</dbReference>
<evidence type="ECO:0000256" key="3">
    <source>
        <dbReference type="SAM" id="MobiDB-lite"/>
    </source>
</evidence>
<keyword evidence="1" id="KW-0732">Signal</keyword>
<gene>
    <name evidence="4" type="ORF">OD750_017770</name>
</gene>
<name>A0A9X4BJ91_9GAMM</name>
<organism evidence="4 5">
    <name type="scientific">Tahibacter soli</name>
    <dbReference type="NCBI Taxonomy" id="2983605"/>
    <lineage>
        <taxon>Bacteria</taxon>
        <taxon>Pseudomonadati</taxon>
        <taxon>Pseudomonadota</taxon>
        <taxon>Gammaproteobacteria</taxon>
        <taxon>Lysobacterales</taxon>
        <taxon>Rhodanobacteraceae</taxon>
        <taxon>Tahibacter</taxon>
    </lineage>
</organism>
<proteinExistence type="predicted"/>
<dbReference type="GO" id="GO:0016787">
    <property type="term" value="F:hydrolase activity"/>
    <property type="evidence" value="ECO:0007669"/>
    <property type="project" value="UniProtKB-KW"/>
</dbReference>
<accession>A0A9X4BJ91</accession>
<dbReference type="AlphaFoldDB" id="A0A9X4BJ91"/>
<feature type="region of interest" description="Disordered" evidence="3">
    <location>
        <begin position="48"/>
        <end position="85"/>
    </location>
</feature>
<dbReference type="Gene3D" id="3.40.50.1820">
    <property type="entry name" value="alpha/beta hydrolase"/>
    <property type="match status" value="1"/>
</dbReference>
<comment type="caution">
    <text evidence="4">The sequence shown here is derived from an EMBL/GenBank/DDBJ whole genome shotgun (WGS) entry which is preliminary data.</text>
</comment>
<dbReference type="NCBIfam" id="TIGR01840">
    <property type="entry name" value="esterase_phb"/>
    <property type="match status" value="1"/>
</dbReference>
<sequence length="386" mass="40939">MVRRRTGARALKVWKTVMRAALGWVDTASAAGKRVRAAASKTAIKAQAAGTKGAVHHAQSSRSESNGVEHPERKSKGAPDALAPGSVVARRFRSAHGARTYRLYVPNTPSVAGTRPPLIVMLHGCAQDAERFATITRMMDRGEADGCWVLFPEQSARANRTRCWNWFEPEHQRRGEGEPAILAGMVRSIVRRHHLDARRVYVAGLSAGGAMAVILARTYPDLFAGVGVCAGMPYAAARTPTTALMAMRGGHRLAIDAEEAAGVAAGCVRTIVFQGDCDRTVVPRNADTIVAAALSAFGPTTTEDDVGSSGGRAFRRVRHRTDEGIVAVERWTIHGAGHGWIGGAPAAYSDPLGPDAARALLQFFLSSPEHATALPGAGSSERPGCI</sequence>
<dbReference type="InterPro" id="IPR010126">
    <property type="entry name" value="Esterase_phb"/>
</dbReference>
<evidence type="ECO:0000256" key="2">
    <source>
        <dbReference type="ARBA" id="ARBA00022801"/>
    </source>
</evidence>